<keyword evidence="2" id="KW-1185">Reference proteome</keyword>
<dbReference type="OrthoDB" id="5814528at2759"/>
<evidence type="ECO:0000313" key="1">
    <source>
        <dbReference type="EMBL" id="VDM71488.1"/>
    </source>
</evidence>
<protein>
    <submittedName>
        <fullName evidence="1">Uncharacterized protein</fullName>
    </submittedName>
</protein>
<proteinExistence type="predicted"/>
<dbReference type="AlphaFoldDB" id="A0A3P7KW54"/>
<reference evidence="1 2" key="1">
    <citation type="submission" date="2018-11" db="EMBL/GenBank/DDBJ databases">
        <authorList>
            <consortium name="Pathogen Informatics"/>
        </authorList>
    </citation>
    <scope>NUCLEOTIDE SEQUENCE [LARGE SCALE GENOMIC DNA]</scope>
</reference>
<organism evidence="1 2">
    <name type="scientific">Strongylus vulgaris</name>
    <name type="common">Blood worm</name>
    <dbReference type="NCBI Taxonomy" id="40348"/>
    <lineage>
        <taxon>Eukaryota</taxon>
        <taxon>Metazoa</taxon>
        <taxon>Ecdysozoa</taxon>
        <taxon>Nematoda</taxon>
        <taxon>Chromadorea</taxon>
        <taxon>Rhabditida</taxon>
        <taxon>Rhabditina</taxon>
        <taxon>Rhabditomorpha</taxon>
        <taxon>Strongyloidea</taxon>
        <taxon>Strongylidae</taxon>
        <taxon>Strongylus</taxon>
    </lineage>
</organism>
<dbReference type="EMBL" id="UYYB01020639">
    <property type="protein sequence ID" value="VDM71488.1"/>
    <property type="molecule type" value="Genomic_DNA"/>
</dbReference>
<dbReference type="Proteomes" id="UP000270094">
    <property type="component" value="Unassembled WGS sequence"/>
</dbReference>
<name>A0A3P7KW54_STRVU</name>
<evidence type="ECO:0000313" key="2">
    <source>
        <dbReference type="Proteomes" id="UP000270094"/>
    </source>
</evidence>
<gene>
    <name evidence="1" type="ORF">SVUK_LOCUS6486</name>
</gene>
<sequence length="134" mass="14301">MVPASVVRKKKKQLVTSEGVVTLEPPAGLRTEMTCVDGQWKATINGVETTVQEQACYDFACTSCNDVRAGSGVTTTLAYDATSWCKQYTLSGCPNGYRVGSTTIGTTLTCTQLLRWSSGSYNSPIGRAVTVDCV</sequence>
<accession>A0A3P7KW54</accession>